<evidence type="ECO:0000313" key="1">
    <source>
        <dbReference type="EMBL" id="JAE33721.1"/>
    </source>
</evidence>
<name>A0A0A9HFT4_ARUDO</name>
<protein>
    <submittedName>
        <fullName evidence="1">Uncharacterized protein</fullName>
    </submittedName>
</protein>
<reference evidence="1" key="1">
    <citation type="submission" date="2014-09" db="EMBL/GenBank/DDBJ databases">
        <authorList>
            <person name="Magalhaes I.L.F."/>
            <person name="Oliveira U."/>
            <person name="Santos F.R."/>
            <person name="Vidigal T.H.D.A."/>
            <person name="Brescovit A.D."/>
            <person name="Santos A.J."/>
        </authorList>
    </citation>
    <scope>NUCLEOTIDE SEQUENCE</scope>
    <source>
        <tissue evidence="1">Shoot tissue taken approximately 20 cm above the soil surface</tissue>
    </source>
</reference>
<reference evidence="1" key="2">
    <citation type="journal article" date="2015" name="Data Brief">
        <title>Shoot transcriptome of the giant reed, Arundo donax.</title>
        <authorList>
            <person name="Barrero R.A."/>
            <person name="Guerrero F.D."/>
            <person name="Moolhuijzen P."/>
            <person name="Goolsby J.A."/>
            <person name="Tidwell J."/>
            <person name="Bellgard S.E."/>
            <person name="Bellgard M.I."/>
        </authorList>
    </citation>
    <scope>NUCLEOTIDE SEQUENCE</scope>
    <source>
        <tissue evidence="1">Shoot tissue taken approximately 20 cm above the soil surface</tissue>
    </source>
</reference>
<proteinExistence type="predicted"/>
<sequence>MDQPRANWKPRSELLSFSFPPLLSQSKIHSYSHQDITNEWRYLAGSF</sequence>
<dbReference type="AlphaFoldDB" id="A0A0A9HFT4"/>
<accession>A0A0A9HFT4</accession>
<organism evidence="1">
    <name type="scientific">Arundo donax</name>
    <name type="common">Giant reed</name>
    <name type="synonym">Donax arundinaceus</name>
    <dbReference type="NCBI Taxonomy" id="35708"/>
    <lineage>
        <taxon>Eukaryota</taxon>
        <taxon>Viridiplantae</taxon>
        <taxon>Streptophyta</taxon>
        <taxon>Embryophyta</taxon>
        <taxon>Tracheophyta</taxon>
        <taxon>Spermatophyta</taxon>
        <taxon>Magnoliopsida</taxon>
        <taxon>Liliopsida</taxon>
        <taxon>Poales</taxon>
        <taxon>Poaceae</taxon>
        <taxon>PACMAD clade</taxon>
        <taxon>Arundinoideae</taxon>
        <taxon>Arundineae</taxon>
        <taxon>Arundo</taxon>
    </lineage>
</organism>
<dbReference type="EMBL" id="GBRH01164175">
    <property type="protein sequence ID" value="JAE33721.1"/>
    <property type="molecule type" value="Transcribed_RNA"/>
</dbReference>